<dbReference type="AlphaFoldDB" id="A0AAU9IEG4"/>
<accession>A0AAU9IEG4</accession>
<protein>
    <submittedName>
        <fullName evidence="1">Uncharacterized protein</fullName>
    </submittedName>
</protein>
<keyword evidence="2" id="KW-1185">Reference proteome</keyword>
<sequence length="364" mass="43032">MRRQGMYQLISKRKAKICLDFLVEDRLIKETGEMWEKFRVFKIEKNNHVLFEFLGESEEDCKVWNFRKGVIYLTENLFGYADERVQCKLKREKIINVFVSQNNAYFLENNEIHKFNYSHIKRKHKGVFKMPRTLVLKIENFNEYFSPNELKKVFFFLESSNMYSIASEFKIGIIKHGNIIQSFRISESIRGIKEISKEITIEGSYNDFKIEKKQAVLPKQVQNPAQKFKPSIKAMQALENSEAITETIDLFWHQELKGSLENKLISDWHLQPLDRVFLSSQEFYQDYLYDYIKNYLSLTVQGFYHTNPDALLLLQEALREQEQNLYGDGLVKPNQPLSTLIKDSLPFATQFDNPSQTHIHTLFS</sequence>
<gene>
    <name evidence="1" type="ORF">BSTOLATCC_MIC3996</name>
</gene>
<evidence type="ECO:0000313" key="1">
    <source>
        <dbReference type="EMBL" id="CAG9311711.1"/>
    </source>
</evidence>
<dbReference type="Proteomes" id="UP001162131">
    <property type="component" value="Unassembled WGS sequence"/>
</dbReference>
<proteinExistence type="predicted"/>
<dbReference type="EMBL" id="CAJZBQ010000004">
    <property type="protein sequence ID" value="CAG9311711.1"/>
    <property type="molecule type" value="Genomic_DNA"/>
</dbReference>
<name>A0AAU9IEG4_9CILI</name>
<reference evidence="1" key="1">
    <citation type="submission" date="2021-09" db="EMBL/GenBank/DDBJ databases">
        <authorList>
            <consortium name="AG Swart"/>
            <person name="Singh M."/>
            <person name="Singh A."/>
            <person name="Seah K."/>
            <person name="Emmerich C."/>
        </authorList>
    </citation>
    <scope>NUCLEOTIDE SEQUENCE</scope>
    <source>
        <strain evidence="1">ATCC30299</strain>
    </source>
</reference>
<comment type="caution">
    <text evidence="1">The sequence shown here is derived from an EMBL/GenBank/DDBJ whole genome shotgun (WGS) entry which is preliminary data.</text>
</comment>
<evidence type="ECO:0000313" key="2">
    <source>
        <dbReference type="Proteomes" id="UP001162131"/>
    </source>
</evidence>
<organism evidence="1 2">
    <name type="scientific">Blepharisma stoltei</name>
    <dbReference type="NCBI Taxonomy" id="1481888"/>
    <lineage>
        <taxon>Eukaryota</taxon>
        <taxon>Sar</taxon>
        <taxon>Alveolata</taxon>
        <taxon>Ciliophora</taxon>
        <taxon>Postciliodesmatophora</taxon>
        <taxon>Heterotrichea</taxon>
        <taxon>Heterotrichida</taxon>
        <taxon>Blepharismidae</taxon>
        <taxon>Blepharisma</taxon>
    </lineage>
</organism>